<name>A0AAW1A5G2_9HYME</name>
<keyword evidence="4" id="KW-1185">Reference proteome</keyword>
<reference evidence="3 4" key="1">
    <citation type="submission" date="2024-05" db="EMBL/GenBank/DDBJ databases">
        <title>The nuclear and mitochondrial genome assemblies of Tetragonisca angustula (Apidae: Meliponini), a tiny yet remarkable pollinator in the Neotropics.</title>
        <authorList>
            <person name="Ferrari R."/>
            <person name="Ricardo P.C."/>
            <person name="Dias F.C."/>
            <person name="Araujo N.S."/>
            <person name="Soares D.O."/>
            <person name="Zhou Q.-S."/>
            <person name="Zhu C.-D."/>
            <person name="Coutinho L."/>
            <person name="Airas M.C."/>
            <person name="Batista T.M."/>
        </authorList>
    </citation>
    <scope>NUCLEOTIDE SEQUENCE [LARGE SCALE GENOMIC DNA]</scope>
    <source>
        <strain evidence="3">ASF017062</strain>
        <tissue evidence="3">Abdomen</tissue>
    </source>
</reference>
<comment type="caution">
    <text evidence="3">The sequence shown here is derived from an EMBL/GenBank/DDBJ whole genome shotgun (WGS) entry which is preliminary data.</text>
</comment>
<feature type="coiled-coil region" evidence="1">
    <location>
        <begin position="206"/>
        <end position="303"/>
    </location>
</feature>
<sequence>MSSEEEARATAEAADERKDATEEDLQIFETLCISSPRKIVHEGAMTHDLTTALRSELAALEYKRDRLMSELQETKNLVRSRDQRLVELQIEAEQLREQAARQNAIVLSLKERIQELEERERNLYATQGRNESVLQGLQRDLKYHQERNREYEKKIRQLEQTVSEEVESRERARSSFQEFARKLANALSVEYRETVHPSPEIVVHKVEELVQEASRVRTKNTNVEAQLTTVEVDFRSCRDALDRVVAEKEQLQRQVSSQLVDLDRLRQDKECVEMRYRVADRELNELRDKLLNANRSISSATGNISNQEALIGQLREDLMQRDEKCQRVQAELRHLLESLAMLVSGPNRFIESHENVIKDRIREILAENKDQALMIQKLREKVNTATESTTRQSELIDTTVAKMRNLEDERSELESKVRKLEAELADCELSKESLRREKQTLVTFLDRLGKAMQMDEVSEEMGLDLQTESLLVRAEQLARLETDKLVDKTSVVYQLQRRVRTLREQLQRRDLHLDLLRRKLSLQEDSVKMKSLLQSERDEANLRAKKLSKQIDRLQAQLLEERSRNRELSAQLTEAADYKIAALERSRKIEEVQKRLVESEMLRTRCNRKLTLLKEQMRSTTETAEQERSISDHSLQLLRDELAQVKQNLSELTKRESQLQSFRVSVVKLLSEPICTPDYEIISRLQKIVAAHRDFTMLSRRYDEPLDTTSPSRCTSIHAMHPPRSPGSRCARYEDSGFADPPDLRDVEDEFNKRPDADGRERD</sequence>
<dbReference type="Proteomes" id="UP001432146">
    <property type="component" value="Unassembled WGS sequence"/>
</dbReference>
<feature type="region of interest" description="Disordered" evidence="2">
    <location>
        <begin position="1"/>
        <end position="21"/>
    </location>
</feature>
<keyword evidence="1" id="KW-0175">Coiled coil</keyword>
<protein>
    <recommendedName>
        <fullName evidence="5">Coiled-coil domain-containing protein 170</fullName>
    </recommendedName>
</protein>
<feature type="region of interest" description="Disordered" evidence="2">
    <location>
        <begin position="703"/>
        <end position="763"/>
    </location>
</feature>
<evidence type="ECO:0008006" key="5">
    <source>
        <dbReference type="Google" id="ProtNLM"/>
    </source>
</evidence>
<feature type="coiled-coil region" evidence="1">
    <location>
        <begin position="57"/>
        <end position="168"/>
    </location>
</feature>
<evidence type="ECO:0000313" key="3">
    <source>
        <dbReference type="EMBL" id="KAK9305027.1"/>
    </source>
</evidence>
<accession>A0AAW1A5G2</accession>
<gene>
    <name evidence="3" type="ORF">QLX08_003731</name>
</gene>
<proteinExistence type="predicted"/>
<organism evidence="3 4">
    <name type="scientific">Tetragonisca angustula</name>
    <dbReference type="NCBI Taxonomy" id="166442"/>
    <lineage>
        <taxon>Eukaryota</taxon>
        <taxon>Metazoa</taxon>
        <taxon>Ecdysozoa</taxon>
        <taxon>Arthropoda</taxon>
        <taxon>Hexapoda</taxon>
        <taxon>Insecta</taxon>
        <taxon>Pterygota</taxon>
        <taxon>Neoptera</taxon>
        <taxon>Endopterygota</taxon>
        <taxon>Hymenoptera</taxon>
        <taxon>Apocrita</taxon>
        <taxon>Aculeata</taxon>
        <taxon>Apoidea</taxon>
        <taxon>Anthophila</taxon>
        <taxon>Apidae</taxon>
        <taxon>Tetragonisca</taxon>
    </lineage>
</organism>
<dbReference type="PANTHER" id="PTHR18863">
    <property type="entry name" value="TSEC-2-RELATED"/>
    <property type="match status" value="1"/>
</dbReference>
<dbReference type="AlphaFoldDB" id="A0AAW1A5G2"/>
<evidence type="ECO:0000313" key="4">
    <source>
        <dbReference type="Proteomes" id="UP001432146"/>
    </source>
</evidence>
<feature type="coiled-coil region" evidence="1">
    <location>
        <begin position="361"/>
        <end position="437"/>
    </location>
</feature>
<feature type="compositionally biased region" description="Basic and acidic residues" evidence="2">
    <location>
        <begin position="1"/>
        <end position="20"/>
    </location>
</feature>
<evidence type="ECO:0000256" key="2">
    <source>
        <dbReference type="SAM" id="MobiDB-lite"/>
    </source>
</evidence>
<dbReference type="InterPro" id="IPR039139">
    <property type="entry name" value="CCDC170-like"/>
</dbReference>
<feature type="compositionally biased region" description="Basic and acidic residues" evidence="2">
    <location>
        <begin position="742"/>
        <end position="763"/>
    </location>
</feature>
<feature type="coiled-coil region" evidence="1">
    <location>
        <begin position="530"/>
        <end position="571"/>
    </location>
</feature>
<dbReference type="PANTHER" id="PTHR18863:SF6">
    <property type="entry name" value="COILED-COIL DOMAIN-CONTAINING PROTEIN 170"/>
    <property type="match status" value="1"/>
</dbReference>
<dbReference type="EMBL" id="JAWNGG020000056">
    <property type="protein sequence ID" value="KAK9305027.1"/>
    <property type="molecule type" value="Genomic_DNA"/>
</dbReference>
<evidence type="ECO:0000256" key="1">
    <source>
        <dbReference type="SAM" id="Coils"/>
    </source>
</evidence>